<evidence type="ECO:0000256" key="1">
    <source>
        <dbReference type="SAM" id="MobiDB-lite"/>
    </source>
</evidence>
<proteinExistence type="predicted"/>
<accession>A0A812IW12</accession>
<dbReference type="AlphaFoldDB" id="A0A812IW12"/>
<comment type="caution">
    <text evidence="2">The sequence shown here is derived from an EMBL/GenBank/DDBJ whole genome shotgun (WGS) entry which is preliminary data.</text>
</comment>
<evidence type="ECO:0000313" key="3">
    <source>
        <dbReference type="Proteomes" id="UP000601435"/>
    </source>
</evidence>
<dbReference type="OrthoDB" id="426809at2759"/>
<reference evidence="2" key="1">
    <citation type="submission" date="2021-02" db="EMBL/GenBank/DDBJ databases">
        <authorList>
            <person name="Dougan E. K."/>
            <person name="Rhodes N."/>
            <person name="Thang M."/>
            <person name="Chan C."/>
        </authorList>
    </citation>
    <scope>NUCLEOTIDE SEQUENCE</scope>
</reference>
<feature type="compositionally biased region" description="Low complexity" evidence="1">
    <location>
        <begin position="15"/>
        <end position="24"/>
    </location>
</feature>
<name>A0A812IW12_9DINO</name>
<feature type="non-terminal residue" evidence="2">
    <location>
        <position position="1"/>
    </location>
</feature>
<evidence type="ECO:0000313" key="2">
    <source>
        <dbReference type="EMBL" id="CAE7173232.1"/>
    </source>
</evidence>
<protein>
    <submittedName>
        <fullName evidence="2">Uncharacterized protein</fullName>
    </submittedName>
</protein>
<gene>
    <name evidence="2" type="ORF">SNEC2469_LOCUS541</name>
</gene>
<keyword evidence="3" id="KW-1185">Reference proteome</keyword>
<sequence>MRVQQFGDLKGVQASSSPVPISSEESLACRASLPVPISSEESLASRASQDNAEDTLWDPSGFDMPEGVLLPHMRLPPACRRDLETMGEGVWERRLTVPPDGFCMLYTFLAACDPPTWSRLHRSELGFIEDVVAEQKYKEAAQNILMHILMLLRTQGKHEEAARLEAGGHPGDEELGAYSEAFGCAILVTPTDPQAFPVMHGQGPVGFEVEHCLSVDGAGHGAGHFELLRSWLPADWLQRRGFPAVGAQVQDRKRN</sequence>
<dbReference type="EMBL" id="CAJNJA010003207">
    <property type="protein sequence ID" value="CAE7173232.1"/>
    <property type="molecule type" value="Genomic_DNA"/>
</dbReference>
<organism evidence="2 3">
    <name type="scientific">Symbiodinium necroappetens</name>
    <dbReference type="NCBI Taxonomy" id="1628268"/>
    <lineage>
        <taxon>Eukaryota</taxon>
        <taxon>Sar</taxon>
        <taxon>Alveolata</taxon>
        <taxon>Dinophyceae</taxon>
        <taxon>Suessiales</taxon>
        <taxon>Symbiodiniaceae</taxon>
        <taxon>Symbiodinium</taxon>
    </lineage>
</organism>
<feature type="region of interest" description="Disordered" evidence="1">
    <location>
        <begin position="1"/>
        <end position="24"/>
    </location>
</feature>
<dbReference type="Proteomes" id="UP000601435">
    <property type="component" value="Unassembled WGS sequence"/>
</dbReference>